<proteinExistence type="predicted"/>
<organism evidence="1 2">
    <name type="scientific">Enterococcus innesii</name>
    <dbReference type="NCBI Taxonomy" id="2839759"/>
    <lineage>
        <taxon>Bacteria</taxon>
        <taxon>Bacillati</taxon>
        <taxon>Bacillota</taxon>
        <taxon>Bacilli</taxon>
        <taxon>Lactobacillales</taxon>
        <taxon>Enterococcaceae</taxon>
        <taxon>Enterococcus</taxon>
    </lineage>
</organism>
<dbReference type="Proteomes" id="UP000831692">
    <property type="component" value="Chromosome"/>
</dbReference>
<dbReference type="EMBL" id="AP025635">
    <property type="protein sequence ID" value="BDG66712.1"/>
    <property type="molecule type" value="Genomic_DNA"/>
</dbReference>
<name>A0ABN6NKE2_9ENTE</name>
<evidence type="ECO:0000313" key="1">
    <source>
        <dbReference type="EMBL" id="BDG66712.1"/>
    </source>
</evidence>
<reference evidence="1 2" key="1">
    <citation type="submission" date="2022-03" db="EMBL/GenBank/DDBJ databases">
        <title>Complete genome sequence of Enterococcus innesii DB-1.</title>
        <authorList>
            <person name="Fukuda D."/>
            <person name="Nolasco-Hipolito C."/>
        </authorList>
    </citation>
    <scope>NUCLEOTIDE SEQUENCE [LARGE SCALE GENOMIC DNA]</scope>
    <source>
        <strain evidence="1 2">DB-1</strain>
    </source>
</reference>
<protein>
    <submittedName>
        <fullName evidence="1">Uncharacterized protein</fullName>
    </submittedName>
</protein>
<keyword evidence="2" id="KW-1185">Reference proteome</keyword>
<evidence type="ECO:0000313" key="2">
    <source>
        <dbReference type="Proteomes" id="UP000831692"/>
    </source>
</evidence>
<accession>A0ABN6NKE2</accession>
<sequence length="58" mass="6962">MKDNRLPYLTLVYLDLKIKSYHLFHQSMKTVRNVRTLDRLKNMKQDVDQVTDQPIGDK</sequence>
<gene>
    <name evidence="1" type="ORF">ENLAB_02760</name>
</gene>